<evidence type="ECO:0000256" key="1">
    <source>
        <dbReference type="ARBA" id="ARBA00023122"/>
    </source>
</evidence>
<sequence>MTNTILVRDVMAKPVTVAKSAPVTDALDKMLDTGLDPLVVLHQGEVVGTVSRQKIVEKLGARHSSEVAPTAIHVSNTIDTEFTIVYEDQELDVLIPLLQNQAKLAVVYDGDNKIVGQVSYGDLLAKMVPEGDLSSVTDPHHVIEAGERMVHLRRKMVDEKIARCVVMADNKMAGLVSETDVAIALTKFREAVDDRHQEHQIRNILVKDIMSAPVMSVEKNVTIPDVVSKMLSKNISSLPVTDNGKVIGIVTRESLIRAL</sequence>
<dbReference type="GeneID" id="65566683"/>
<dbReference type="SMART" id="SM00116">
    <property type="entry name" value="CBS"/>
    <property type="match status" value="4"/>
</dbReference>
<dbReference type="PANTHER" id="PTHR43080:SF2">
    <property type="entry name" value="CBS DOMAIN-CONTAINING PROTEIN"/>
    <property type="match status" value="1"/>
</dbReference>
<dbReference type="KEGG" id="mrtj:KHC33_02420"/>
<keyword evidence="2" id="KW-0028">Amino-acid biosynthesis</keyword>
<feature type="domain" description="CBS" evidence="4">
    <location>
        <begin position="210"/>
        <end position="259"/>
    </location>
</feature>
<gene>
    <name evidence="5" type="ORF">KHC33_02420</name>
</gene>
<dbReference type="AlphaFoldDB" id="A0A8E7AXW5"/>
<dbReference type="Gene3D" id="3.10.580.10">
    <property type="entry name" value="CBS-domain"/>
    <property type="match status" value="2"/>
</dbReference>
<protein>
    <submittedName>
        <fullName evidence="5">CBS domain-containing protein</fullName>
    </submittedName>
</protein>
<dbReference type="InterPro" id="IPR000644">
    <property type="entry name" value="CBS_dom"/>
</dbReference>
<dbReference type="Proteomes" id="UP000680656">
    <property type="component" value="Chromosome"/>
</dbReference>
<evidence type="ECO:0000256" key="2">
    <source>
        <dbReference type="ARBA" id="ARBA00023167"/>
    </source>
</evidence>
<dbReference type="InterPro" id="IPR046342">
    <property type="entry name" value="CBS_dom_sf"/>
</dbReference>
<keyword evidence="1 3" id="KW-0129">CBS domain</keyword>
<dbReference type="InterPro" id="IPR051257">
    <property type="entry name" value="Diverse_CBS-Domain"/>
</dbReference>
<dbReference type="SUPFAM" id="SSF54631">
    <property type="entry name" value="CBS-domain pair"/>
    <property type="match status" value="2"/>
</dbReference>
<evidence type="ECO:0000259" key="4">
    <source>
        <dbReference type="PROSITE" id="PS51371"/>
    </source>
</evidence>
<keyword evidence="6" id="KW-1185">Reference proteome</keyword>
<dbReference type="EMBL" id="CP075546">
    <property type="protein sequence ID" value="QVV89405.1"/>
    <property type="molecule type" value="Genomic_DNA"/>
</dbReference>
<proteinExistence type="predicted"/>
<organism evidence="5 6">
    <name type="scientific">Methanospirillum purgamenti</name>
    <dbReference type="NCBI Taxonomy" id="2834276"/>
    <lineage>
        <taxon>Archaea</taxon>
        <taxon>Methanobacteriati</taxon>
        <taxon>Methanobacteriota</taxon>
        <taxon>Stenosarchaea group</taxon>
        <taxon>Methanomicrobia</taxon>
        <taxon>Methanomicrobiales</taxon>
        <taxon>Methanospirillaceae</taxon>
        <taxon>Methanospirillum</taxon>
    </lineage>
</organism>
<dbReference type="GO" id="GO:0009086">
    <property type="term" value="P:methionine biosynthetic process"/>
    <property type="evidence" value="ECO:0007669"/>
    <property type="project" value="UniProtKB-KW"/>
</dbReference>
<dbReference type="Pfam" id="PF00571">
    <property type="entry name" value="CBS"/>
    <property type="match status" value="4"/>
</dbReference>
<reference evidence="5 6" key="1">
    <citation type="submission" date="2021-05" db="EMBL/GenBank/DDBJ databases">
        <title>A novel Methanospirillum isolate from a pyrite-forming mixed culture.</title>
        <authorList>
            <person name="Bunk B."/>
            <person name="Sproer C."/>
            <person name="Spring S."/>
            <person name="Pester M."/>
        </authorList>
    </citation>
    <scope>NUCLEOTIDE SEQUENCE [LARGE SCALE GENOMIC DNA]</scope>
    <source>
        <strain evidence="5 6">J.3.6.1-F.2.7.3</strain>
    </source>
</reference>
<keyword evidence="2" id="KW-0486">Methionine biosynthesis</keyword>
<evidence type="ECO:0000313" key="6">
    <source>
        <dbReference type="Proteomes" id="UP000680656"/>
    </source>
</evidence>
<evidence type="ECO:0000313" key="5">
    <source>
        <dbReference type="EMBL" id="QVV89405.1"/>
    </source>
</evidence>
<feature type="domain" description="CBS" evidence="4">
    <location>
        <begin position="10"/>
        <end position="65"/>
    </location>
</feature>
<dbReference type="PANTHER" id="PTHR43080">
    <property type="entry name" value="CBS DOMAIN-CONTAINING PROTEIN CBSX3, MITOCHONDRIAL"/>
    <property type="match status" value="1"/>
</dbReference>
<name>A0A8E7AXW5_9EURY</name>
<accession>A0A8E7AXW5</accession>
<dbReference type="RefSeq" id="WP_214420201.1">
    <property type="nucleotide sequence ID" value="NZ_CP075546.1"/>
</dbReference>
<evidence type="ECO:0000256" key="3">
    <source>
        <dbReference type="PROSITE-ProRule" id="PRU00703"/>
    </source>
</evidence>
<dbReference type="PROSITE" id="PS51371">
    <property type="entry name" value="CBS"/>
    <property type="match status" value="2"/>
</dbReference>